<dbReference type="PANTHER" id="PTHR43133:SF46">
    <property type="entry name" value="RNA POLYMERASE SIGMA-70 FACTOR ECF SUBFAMILY"/>
    <property type="match status" value="1"/>
</dbReference>
<dbReference type="RefSeq" id="WP_062123666.1">
    <property type="nucleotide sequence ID" value="NZ_BAZW01000008.1"/>
</dbReference>
<evidence type="ECO:0000256" key="2">
    <source>
        <dbReference type="ARBA" id="ARBA00023015"/>
    </source>
</evidence>
<dbReference type="STRING" id="1236989.JCM15548_11580"/>
<dbReference type="InterPro" id="IPR014284">
    <property type="entry name" value="RNA_pol_sigma-70_dom"/>
</dbReference>
<evidence type="ECO:0000259" key="5">
    <source>
        <dbReference type="Pfam" id="PF04542"/>
    </source>
</evidence>
<sequence length="185" mass="21827">MVGKSREEDLEILRGCLDNDRKAQKLLYQKHFKVMFQICLSYTGDRDEAKDILQEAFIKVFTHLEKFNSKNSLEGWIRRIVTNTAIDFFRKQKRLVFLDDFPDEPDDEERGSFTFQHLTNDVILHYIKKLPEGARVVFNLFAVEGLAHKEIAKILSITEGTSKSQYKRARHLLKKWLNDYELSKQ</sequence>
<keyword evidence="4" id="KW-0804">Transcription</keyword>
<dbReference type="InterPro" id="IPR036388">
    <property type="entry name" value="WH-like_DNA-bd_sf"/>
</dbReference>
<keyword evidence="2" id="KW-0805">Transcription regulation</keyword>
<dbReference type="InterPro" id="IPR013325">
    <property type="entry name" value="RNA_pol_sigma_r2"/>
</dbReference>
<organism evidence="7 8">
    <name type="scientific">Geofilum rubicundum JCM 15548</name>
    <dbReference type="NCBI Taxonomy" id="1236989"/>
    <lineage>
        <taxon>Bacteria</taxon>
        <taxon>Pseudomonadati</taxon>
        <taxon>Bacteroidota</taxon>
        <taxon>Bacteroidia</taxon>
        <taxon>Marinilabiliales</taxon>
        <taxon>Marinilabiliaceae</taxon>
        <taxon>Geofilum</taxon>
    </lineage>
</organism>
<proteinExistence type="inferred from homology"/>
<dbReference type="InterPro" id="IPR013324">
    <property type="entry name" value="RNA_pol_sigma_r3/r4-like"/>
</dbReference>
<comment type="similarity">
    <text evidence="1">Belongs to the sigma-70 factor family. ECF subfamily.</text>
</comment>
<dbReference type="Pfam" id="PF08281">
    <property type="entry name" value="Sigma70_r4_2"/>
    <property type="match status" value="1"/>
</dbReference>
<name>A0A0E9LVZ2_9BACT</name>
<dbReference type="InterPro" id="IPR013249">
    <property type="entry name" value="RNA_pol_sigma70_r4_t2"/>
</dbReference>
<evidence type="ECO:0000259" key="6">
    <source>
        <dbReference type="Pfam" id="PF08281"/>
    </source>
</evidence>
<dbReference type="GO" id="GO:0006352">
    <property type="term" value="P:DNA-templated transcription initiation"/>
    <property type="evidence" value="ECO:0007669"/>
    <property type="project" value="InterPro"/>
</dbReference>
<dbReference type="SUPFAM" id="SSF88946">
    <property type="entry name" value="Sigma2 domain of RNA polymerase sigma factors"/>
    <property type="match status" value="1"/>
</dbReference>
<keyword evidence="8" id="KW-1185">Reference proteome</keyword>
<dbReference type="NCBIfam" id="TIGR02937">
    <property type="entry name" value="sigma70-ECF"/>
    <property type="match status" value="1"/>
</dbReference>
<dbReference type="GO" id="GO:0016987">
    <property type="term" value="F:sigma factor activity"/>
    <property type="evidence" value="ECO:0007669"/>
    <property type="project" value="UniProtKB-KW"/>
</dbReference>
<evidence type="ECO:0000313" key="7">
    <source>
        <dbReference type="EMBL" id="GAO29399.1"/>
    </source>
</evidence>
<keyword evidence="3" id="KW-0731">Sigma factor</keyword>
<dbReference type="SUPFAM" id="SSF88659">
    <property type="entry name" value="Sigma3 and sigma4 domains of RNA polymerase sigma factors"/>
    <property type="match status" value="1"/>
</dbReference>
<accession>A0A0E9LVZ2</accession>
<dbReference type="InterPro" id="IPR039425">
    <property type="entry name" value="RNA_pol_sigma-70-like"/>
</dbReference>
<dbReference type="AlphaFoldDB" id="A0A0E9LVZ2"/>
<dbReference type="Proteomes" id="UP000032900">
    <property type="component" value="Unassembled WGS sequence"/>
</dbReference>
<dbReference type="InterPro" id="IPR007627">
    <property type="entry name" value="RNA_pol_sigma70_r2"/>
</dbReference>
<dbReference type="EMBL" id="BAZW01000008">
    <property type="protein sequence ID" value="GAO29399.1"/>
    <property type="molecule type" value="Genomic_DNA"/>
</dbReference>
<gene>
    <name evidence="7" type="ORF">JCM15548_11580</name>
</gene>
<feature type="domain" description="RNA polymerase sigma-70 region 2" evidence="5">
    <location>
        <begin position="27"/>
        <end position="94"/>
    </location>
</feature>
<evidence type="ECO:0000256" key="1">
    <source>
        <dbReference type="ARBA" id="ARBA00010641"/>
    </source>
</evidence>
<dbReference type="Gene3D" id="1.10.10.10">
    <property type="entry name" value="Winged helix-like DNA-binding domain superfamily/Winged helix DNA-binding domain"/>
    <property type="match status" value="1"/>
</dbReference>
<evidence type="ECO:0000256" key="4">
    <source>
        <dbReference type="ARBA" id="ARBA00023163"/>
    </source>
</evidence>
<evidence type="ECO:0000313" key="8">
    <source>
        <dbReference type="Proteomes" id="UP000032900"/>
    </source>
</evidence>
<protein>
    <submittedName>
        <fullName evidence="7">RNA polymerase ECF-type sigma factor</fullName>
    </submittedName>
</protein>
<dbReference type="Gene3D" id="1.10.1740.10">
    <property type="match status" value="1"/>
</dbReference>
<dbReference type="OrthoDB" id="1056775at2"/>
<comment type="caution">
    <text evidence="7">The sequence shown here is derived from an EMBL/GenBank/DDBJ whole genome shotgun (WGS) entry which is preliminary data.</text>
</comment>
<evidence type="ECO:0000256" key="3">
    <source>
        <dbReference type="ARBA" id="ARBA00023082"/>
    </source>
</evidence>
<dbReference type="PANTHER" id="PTHR43133">
    <property type="entry name" value="RNA POLYMERASE ECF-TYPE SIGMA FACTO"/>
    <property type="match status" value="1"/>
</dbReference>
<dbReference type="Pfam" id="PF04542">
    <property type="entry name" value="Sigma70_r2"/>
    <property type="match status" value="1"/>
</dbReference>
<dbReference type="GO" id="GO:0003677">
    <property type="term" value="F:DNA binding"/>
    <property type="evidence" value="ECO:0007669"/>
    <property type="project" value="InterPro"/>
</dbReference>
<reference evidence="7 8" key="1">
    <citation type="journal article" date="2015" name="Microbes Environ.">
        <title>Distribution and evolution of nitrogen fixation genes in the phylum bacteroidetes.</title>
        <authorList>
            <person name="Inoue J."/>
            <person name="Oshima K."/>
            <person name="Suda W."/>
            <person name="Sakamoto M."/>
            <person name="Iino T."/>
            <person name="Noda S."/>
            <person name="Hongoh Y."/>
            <person name="Hattori M."/>
            <person name="Ohkuma M."/>
        </authorList>
    </citation>
    <scope>NUCLEOTIDE SEQUENCE [LARGE SCALE GENOMIC DNA]</scope>
    <source>
        <strain evidence="7">JCM 15548</strain>
    </source>
</reference>
<feature type="domain" description="RNA polymerase sigma factor 70 region 4 type 2" evidence="6">
    <location>
        <begin position="123"/>
        <end position="170"/>
    </location>
</feature>